<keyword evidence="2" id="KW-1185">Reference proteome</keyword>
<protein>
    <recommendedName>
        <fullName evidence="3">Two component regulator propeller</fullName>
    </recommendedName>
</protein>
<proteinExistence type="predicted"/>
<sequence length="429" mass="46082">MEPVTGSDGKDRLLALLTSSHQTLVYNIGTGQVEQEISGMDMKAVWNDRQAGQVYYTSQSSLKRFDPSAPSQSAETLATGVGTANAITKGKDGKIYLLTSGGVLVKYNPGNGKVERQKLDIPAQPIPINAILYGPDGKIWMGGYLAGGHAAYDPITGKTTRHPGLDQTESMVVKGKSIYLGIYPKGRFYVYDSEKPWDAASGNPRKLGAIEGQGRSFAMLDVPGHDLVVFGMIPEYGKLGGALVTYHSAKDQLVSHGAVVPSQAIASLVMADSLVLGGTTISGGLGIRPAAREAVIFGWNVRENKKEFEVVPVPGAAAVTCMIQGPDGNVWGIAGGVLFIFDTGKREVIASRRLFEVPPLTSHVWRGATMVLHPSGDVYGTGNDQLFRIDGKTHDFTVLAKGASLLAMDKDGHLYFRKARELWRYTIEK</sequence>
<dbReference type="SUPFAM" id="SSF50998">
    <property type="entry name" value="Quinoprotein alcohol dehydrogenase-like"/>
    <property type="match status" value="1"/>
</dbReference>
<evidence type="ECO:0000313" key="2">
    <source>
        <dbReference type="Proteomes" id="UP001485459"/>
    </source>
</evidence>
<evidence type="ECO:0000313" key="1">
    <source>
        <dbReference type="EMBL" id="WZN43289.1"/>
    </source>
</evidence>
<accession>A0ABZ2YUV1</accession>
<dbReference type="InterPro" id="IPR015943">
    <property type="entry name" value="WD40/YVTN_repeat-like_dom_sf"/>
</dbReference>
<dbReference type="RefSeq" id="WP_341838105.1">
    <property type="nucleotide sequence ID" value="NZ_CP149822.1"/>
</dbReference>
<dbReference type="InterPro" id="IPR011047">
    <property type="entry name" value="Quinoprotein_ADH-like_sf"/>
</dbReference>
<dbReference type="Gene3D" id="2.130.10.10">
    <property type="entry name" value="YVTN repeat-like/Quinoprotein amine dehydrogenase"/>
    <property type="match status" value="1"/>
</dbReference>
<dbReference type="Proteomes" id="UP001485459">
    <property type="component" value="Chromosome"/>
</dbReference>
<gene>
    <name evidence="1" type="ORF">WJU16_09625</name>
</gene>
<reference evidence="2" key="1">
    <citation type="submission" date="2024-03" db="EMBL/GenBank/DDBJ databases">
        <title>Chitinophaga horti sp. nov., isolated from garden soil.</title>
        <authorList>
            <person name="Lee D.S."/>
            <person name="Han D.M."/>
            <person name="Baek J.H."/>
            <person name="Choi D.G."/>
            <person name="Jeon J.H."/>
            <person name="Jeon C.O."/>
        </authorList>
    </citation>
    <scope>NUCLEOTIDE SEQUENCE [LARGE SCALE GENOMIC DNA]</scope>
    <source>
        <strain evidence="2">GPA1</strain>
    </source>
</reference>
<name>A0ABZ2YUV1_9BACT</name>
<dbReference type="EMBL" id="CP149822">
    <property type="protein sequence ID" value="WZN43289.1"/>
    <property type="molecule type" value="Genomic_DNA"/>
</dbReference>
<organism evidence="1 2">
    <name type="scientific">Chitinophaga pollutisoli</name>
    <dbReference type="NCBI Taxonomy" id="3133966"/>
    <lineage>
        <taxon>Bacteria</taxon>
        <taxon>Pseudomonadati</taxon>
        <taxon>Bacteroidota</taxon>
        <taxon>Chitinophagia</taxon>
        <taxon>Chitinophagales</taxon>
        <taxon>Chitinophagaceae</taxon>
        <taxon>Chitinophaga</taxon>
    </lineage>
</organism>
<evidence type="ECO:0008006" key="3">
    <source>
        <dbReference type="Google" id="ProtNLM"/>
    </source>
</evidence>
<dbReference type="PANTHER" id="PTHR40274">
    <property type="entry name" value="VIRGINIAMYCIN B LYASE"/>
    <property type="match status" value="1"/>
</dbReference>
<dbReference type="InterPro" id="IPR051344">
    <property type="entry name" value="Vgb"/>
</dbReference>
<dbReference type="PANTHER" id="PTHR40274:SF3">
    <property type="entry name" value="VIRGINIAMYCIN B LYASE"/>
    <property type="match status" value="1"/>
</dbReference>